<dbReference type="Gene3D" id="2.20.100.10">
    <property type="entry name" value="Thrombospondin type-1 (TSP1) repeat"/>
    <property type="match status" value="2"/>
</dbReference>
<dbReference type="FunFam" id="2.20.100.10:FF:000002">
    <property type="entry name" value="Unc-5 netrin receptor C"/>
    <property type="match status" value="1"/>
</dbReference>
<dbReference type="InterPro" id="IPR036383">
    <property type="entry name" value="TSP1_rpt_sf"/>
</dbReference>
<keyword evidence="5" id="KW-1015">Disulfide bond</keyword>
<dbReference type="PRINTS" id="PR01705">
    <property type="entry name" value="TSP1REPEAT"/>
</dbReference>
<dbReference type="PANTHER" id="PTHR22906:SF43">
    <property type="entry name" value="PROPERDIN"/>
    <property type="match status" value="1"/>
</dbReference>
<dbReference type="InterPro" id="IPR000884">
    <property type="entry name" value="TSP1_rpt"/>
</dbReference>
<evidence type="ECO:0000256" key="1">
    <source>
        <dbReference type="ARBA" id="ARBA00004613"/>
    </source>
</evidence>
<dbReference type="PANTHER" id="PTHR22906">
    <property type="entry name" value="PROPERDIN"/>
    <property type="match status" value="1"/>
</dbReference>
<dbReference type="PROSITE" id="PS50092">
    <property type="entry name" value="TSP1"/>
    <property type="match status" value="2"/>
</dbReference>
<sequence length="277" mass="30359">MFDMLQIFYIVNTCAKISKCLYYYEGECDPRGQRQVCLTSLPLPGCPKRGETSTIQGACIENDFRSLRGVGEPGNGIVTKPWAQERHLCQTGVLGGTQLSFGIRDHHNITSEPHSINIAGSMHPVDCSQYTSVCSYEGNLDIRLTFPVTACPQNCTCNEWEAKTECSASCGFGTQIMEQRCRGNGCLPPLIRTKMSACRKHNCGGPKPQLFQRSFNGRVDGRWTEWSAFSICSVSCGGGQKVRTRSCTNPPPANCGATCEGKSFQLHTCNARPCLSC</sequence>
<name>A0A7J7J7R9_BUGNE</name>
<dbReference type="EMBL" id="VXIV02002879">
    <property type="protein sequence ID" value="KAF6022222.1"/>
    <property type="molecule type" value="Genomic_DNA"/>
</dbReference>
<reference evidence="6" key="1">
    <citation type="submission" date="2020-06" db="EMBL/GenBank/DDBJ databases">
        <title>Draft genome of Bugula neritina, a colonial animal packing powerful symbionts and potential medicines.</title>
        <authorList>
            <person name="Rayko M."/>
        </authorList>
    </citation>
    <scope>NUCLEOTIDE SEQUENCE [LARGE SCALE GENOMIC DNA]</scope>
    <source>
        <strain evidence="6">Kwan_BN1</strain>
    </source>
</reference>
<dbReference type="InterPro" id="IPR052065">
    <property type="entry name" value="Compl_asym_regulator"/>
</dbReference>
<dbReference type="SUPFAM" id="SSF82895">
    <property type="entry name" value="TSP-1 type 1 repeat"/>
    <property type="match status" value="1"/>
</dbReference>
<dbReference type="OrthoDB" id="446173at2759"/>
<keyword evidence="4" id="KW-0677">Repeat</keyword>
<dbReference type="SMART" id="SM00209">
    <property type="entry name" value="TSP1"/>
    <property type="match status" value="2"/>
</dbReference>
<accession>A0A7J7J7R9</accession>
<evidence type="ECO:0000256" key="2">
    <source>
        <dbReference type="ARBA" id="ARBA00022525"/>
    </source>
</evidence>
<evidence type="ECO:0000313" key="7">
    <source>
        <dbReference type="Proteomes" id="UP000593567"/>
    </source>
</evidence>
<dbReference type="AlphaFoldDB" id="A0A7J7J7R9"/>
<dbReference type="Pfam" id="PF00090">
    <property type="entry name" value="TSP_1"/>
    <property type="match status" value="2"/>
</dbReference>
<organism evidence="6 7">
    <name type="scientific">Bugula neritina</name>
    <name type="common">Brown bryozoan</name>
    <name type="synonym">Sertularia neritina</name>
    <dbReference type="NCBI Taxonomy" id="10212"/>
    <lineage>
        <taxon>Eukaryota</taxon>
        <taxon>Metazoa</taxon>
        <taxon>Spiralia</taxon>
        <taxon>Lophotrochozoa</taxon>
        <taxon>Bryozoa</taxon>
        <taxon>Gymnolaemata</taxon>
        <taxon>Cheilostomatida</taxon>
        <taxon>Flustrina</taxon>
        <taxon>Buguloidea</taxon>
        <taxon>Bugulidae</taxon>
        <taxon>Bugula</taxon>
    </lineage>
</organism>
<evidence type="ECO:0000256" key="5">
    <source>
        <dbReference type="ARBA" id="ARBA00023157"/>
    </source>
</evidence>
<evidence type="ECO:0000256" key="4">
    <source>
        <dbReference type="ARBA" id="ARBA00022737"/>
    </source>
</evidence>
<evidence type="ECO:0000256" key="3">
    <source>
        <dbReference type="ARBA" id="ARBA00022729"/>
    </source>
</evidence>
<dbReference type="Proteomes" id="UP000593567">
    <property type="component" value="Unassembled WGS sequence"/>
</dbReference>
<comment type="caution">
    <text evidence="6">The sequence shown here is derived from an EMBL/GenBank/DDBJ whole genome shotgun (WGS) entry which is preliminary data.</text>
</comment>
<gene>
    <name evidence="6" type="ORF">EB796_019464</name>
</gene>
<keyword evidence="7" id="KW-1185">Reference proteome</keyword>
<evidence type="ECO:0000313" key="6">
    <source>
        <dbReference type="EMBL" id="KAF6022222.1"/>
    </source>
</evidence>
<keyword evidence="2" id="KW-0964">Secreted</keyword>
<protein>
    <submittedName>
        <fullName evidence="6">SSPO</fullName>
    </submittedName>
</protein>
<keyword evidence="3" id="KW-0732">Signal</keyword>
<proteinExistence type="predicted"/>
<comment type="subcellular location">
    <subcellularLocation>
        <location evidence="1">Secreted</location>
    </subcellularLocation>
</comment>